<comment type="caution">
    <text evidence="4">The sequence shown here is derived from an EMBL/GenBank/DDBJ whole genome shotgun (WGS) entry which is preliminary data.</text>
</comment>
<comment type="similarity">
    <text evidence="1">Belongs to the short-chain dehydrogenases/reductases (SDR) family.</text>
</comment>
<evidence type="ECO:0000313" key="5">
    <source>
        <dbReference type="Proteomes" id="UP000632849"/>
    </source>
</evidence>
<dbReference type="GO" id="GO:0016491">
    <property type="term" value="F:oxidoreductase activity"/>
    <property type="evidence" value="ECO:0007669"/>
    <property type="project" value="UniProtKB-KW"/>
</dbReference>
<dbReference type="EMBL" id="BNBE01000001">
    <property type="protein sequence ID" value="GHF79142.1"/>
    <property type="molecule type" value="Genomic_DNA"/>
</dbReference>
<dbReference type="Gene3D" id="3.40.50.720">
    <property type="entry name" value="NAD(P)-binding Rossmann-like Domain"/>
    <property type="match status" value="1"/>
</dbReference>
<dbReference type="FunFam" id="3.40.50.720:FF:000084">
    <property type="entry name" value="Short-chain dehydrogenase reductase"/>
    <property type="match status" value="1"/>
</dbReference>
<dbReference type="AlphaFoldDB" id="A0A919BAL7"/>
<dbReference type="Proteomes" id="UP000632849">
    <property type="component" value="Unassembled WGS sequence"/>
</dbReference>
<keyword evidence="5" id="KW-1185">Reference proteome</keyword>
<dbReference type="RefSeq" id="WP_190040604.1">
    <property type="nucleotide sequence ID" value="NZ_BNBE01000001.1"/>
</dbReference>
<evidence type="ECO:0000256" key="3">
    <source>
        <dbReference type="ARBA" id="ARBA00023027"/>
    </source>
</evidence>
<keyword evidence="3" id="KW-0520">NAD</keyword>
<dbReference type="InterPro" id="IPR002347">
    <property type="entry name" value="SDR_fam"/>
</dbReference>
<proteinExistence type="inferred from homology"/>
<sequence>MGRVQDKVVAITGAARGQGRSHAVRLAEEGADIIALDLCADVPVTGYPGPVPEDLEETLRLVEKAGRRAFGRQADVRNRGALRAALADGVAELGRLDAVVANAGIIAVGADQPLDAFTATVDIDLSGAINTVHAGLTHLGPGGAVVVIGSVAALMPGHGENPGGPGMAGYMFAKRCLADYVNTLAVELGPSGRRINAVHTALVGTPMILNERMHRVFRPDLAAPGADDALPAYERLTALPVAHLEPSDVSHAVLYLVSDESRYVTGAQLRVDAGQIVKAGL</sequence>
<name>A0A919BAL7_STRFL</name>
<evidence type="ECO:0000256" key="1">
    <source>
        <dbReference type="ARBA" id="ARBA00006484"/>
    </source>
</evidence>
<dbReference type="SUPFAM" id="SSF51735">
    <property type="entry name" value="NAD(P)-binding Rossmann-fold domains"/>
    <property type="match status" value="1"/>
</dbReference>
<protein>
    <submittedName>
        <fullName evidence="4">3-ketoacyl-ACP reductase</fullName>
    </submittedName>
</protein>
<reference evidence="4" key="2">
    <citation type="submission" date="2020-09" db="EMBL/GenBank/DDBJ databases">
        <authorList>
            <person name="Sun Q."/>
            <person name="Ohkuma M."/>
        </authorList>
    </citation>
    <scope>NUCLEOTIDE SEQUENCE</scope>
    <source>
        <strain evidence="4">JCM 4122</strain>
    </source>
</reference>
<dbReference type="CDD" id="cd05233">
    <property type="entry name" value="SDR_c"/>
    <property type="match status" value="1"/>
</dbReference>
<reference evidence="4" key="1">
    <citation type="journal article" date="2014" name="Int. J. Syst. Evol. Microbiol.">
        <title>Complete genome sequence of Corynebacterium casei LMG S-19264T (=DSM 44701T), isolated from a smear-ripened cheese.</title>
        <authorList>
            <consortium name="US DOE Joint Genome Institute (JGI-PGF)"/>
            <person name="Walter F."/>
            <person name="Albersmeier A."/>
            <person name="Kalinowski J."/>
            <person name="Ruckert C."/>
        </authorList>
    </citation>
    <scope>NUCLEOTIDE SEQUENCE</scope>
    <source>
        <strain evidence="4">JCM 4122</strain>
    </source>
</reference>
<evidence type="ECO:0000256" key="2">
    <source>
        <dbReference type="ARBA" id="ARBA00023002"/>
    </source>
</evidence>
<organism evidence="4 5">
    <name type="scientific">Streptomyces filamentosus</name>
    <name type="common">Streptomyces roseosporus</name>
    <dbReference type="NCBI Taxonomy" id="67294"/>
    <lineage>
        <taxon>Bacteria</taxon>
        <taxon>Bacillati</taxon>
        <taxon>Actinomycetota</taxon>
        <taxon>Actinomycetes</taxon>
        <taxon>Kitasatosporales</taxon>
        <taxon>Streptomycetaceae</taxon>
        <taxon>Streptomyces</taxon>
    </lineage>
</organism>
<gene>
    <name evidence="4" type="ORF">GCM10017667_03250</name>
</gene>
<dbReference type="InterPro" id="IPR023985">
    <property type="entry name" value="SDR_subfam_1"/>
</dbReference>
<dbReference type="PANTHER" id="PTHR24321">
    <property type="entry name" value="DEHYDROGENASES, SHORT CHAIN"/>
    <property type="match status" value="1"/>
</dbReference>
<keyword evidence="2" id="KW-0560">Oxidoreductase</keyword>
<evidence type="ECO:0000313" key="4">
    <source>
        <dbReference type="EMBL" id="GHF79142.1"/>
    </source>
</evidence>
<dbReference type="InterPro" id="IPR036291">
    <property type="entry name" value="NAD(P)-bd_dom_sf"/>
</dbReference>
<accession>A0A919BAL7</accession>
<dbReference type="NCBIfam" id="TIGR03971">
    <property type="entry name" value="SDR_subfam_1"/>
    <property type="match status" value="1"/>
</dbReference>
<dbReference type="PANTHER" id="PTHR24321:SF8">
    <property type="entry name" value="ESTRADIOL 17-BETA-DEHYDROGENASE 8-RELATED"/>
    <property type="match status" value="1"/>
</dbReference>
<dbReference type="PRINTS" id="PR00081">
    <property type="entry name" value="GDHRDH"/>
</dbReference>
<dbReference type="Pfam" id="PF13561">
    <property type="entry name" value="adh_short_C2"/>
    <property type="match status" value="1"/>
</dbReference>